<dbReference type="PATRIC" id="fig|555500.3.peg.537"/>
<reference evidence="1 2" key="1">
    <citation type="journal article" date="2012" name="J. Bacteriol.">
        <title>Genome Sequence of Galbibacter marinum Type Strain ck-I2-15.</title>
        <authorList>
            <person name="Lai Q."/>
            <person name="Li C."/>
            <person name="Shao Z."/>
        </authorList>
    </citation>
    <scope>NUCLEOTIDE SEQUENCE [LARGE SCALE GENOMIC DNA]</scope>
    <source>
        <strain evidence="2">ck-I2-15</strain>
    </source>
</reference>
<dbReference type="eggNOG" id="COG1075">
    <property type="taxonomic scope" value="Bacteria"/>
</dbReference>
<name>K2P5W3_9FLAO</name>
<dbReference type="Gene3D" id="3.40.50.1820">
    <property type="entry name" value="alpha/beta hydrolase"/>
    <property type="match status" value="1"/>
</dbReference>
<proteinExistence type="predicted"/>
<sequence length="216" mass="25367">MTHVYFMPGMAANSIIFEYIKLPEDQYKMHYLEWIMPEKKESLEGYVKRLIIGVKHDNPILVGVSFGGVIVQEMAKLIKVKKVVLISSVKTKYELPRRMILAKYTGLHHLIPTSLVYKLDVIAKYAYGDSVVKRLDLYQKYLSVRDKYYLDWAIDKIIKWDQQHTLPNTVHIHGDKDKIFPFVYIKDCVVVKGGTHIMIINKYKWFNENLPKLFVE</sequence>
<dbReference type="InterPro" id="IPR029058">
    <property type="entry name" value="AB_hydrolase_fold"/>
</dbReference>
<evidence type="ECO:0000313" key="1">
    <source>
        <dbReference type="EMBL" id="EKF56373.1"/>
    </source>
</evidence>
<organism evidence="1 2">
    <name type="scientific">Galbibacter marinus</name>
    <dbReference type="NCBI Taxonomy" id="555500"/>
    <lineage>
        <taxon>Bacteria</taxon>
        <taxon>Pseudomonadati</taxon>
        <taxon>Bacteroidota</taxon>
        <taxon>Flavobacteriia</taxon>
        <taxon>Flavobacteriales</taxon>
        <taxon>Flavobacteriaceae</taxon>
        <taxon>Galbibacter</taxon>
    </lineage>
</organism>
<dbReference type="SUPFAM" id="SSF53474">
    <property type="entry name" value="alpha/beta-Hydrolases"/>
    <property type="match status" value="1"/>
</dbReference>
<dbReference type="EMBL" id="AMSG01000002">
    <property type="protein sequence ID" value="EKF56373.1"/>
    <property type="molecule type" value="Genomic_DNA"/>
</dbReference>
<dbReference type="RefSeq" id="WP_008990392.1">
    <property type="nucleotide sequence ID" value="NZ_AMSG01000002.1"/>
</dbReference>
<dbReference type="OrthoDB" id="659408at2"/>
<gene>
    <name evidence="1" type="ORF">I215_02583</name>
</gene>
<dbReference type="STRING" id="555500.I215_02583"/>
<evidence type="ECO:0000313" key="2">
    <source>
        <dbReference type="Proteomes" id="UP000007364"/>
    </source>
</evidence>
<evidence type="ECO:0008006" key="3">
    <source>
        <dbReference type="Google" id="ProtNLM"/>
    </source>
</evidence>
<protein>
    <recommendedName>
        <fullName evidence="3">Alpha/beta hydrolase</fullName>
    </recommendedName>
</protein>
<dbReference type="Proteomes" id="UP000007364">
    <property type="component" value="Unassembled WGS sequence"/>
</dbReference>
<comment type="caution">
    <text evidence="1">The sequence shown here is derived from an EMBL/GenBank/DDBJ whole genome shotgun (WGS) entry which is preliminary data.</text>
</comment>
<accession>K2P5W3</accession>
<dbReference type="AlphaFoldDB" id="K2P5W3"/>
<keyword evidence="2" id="KW-1185">Reference proteome</keyword>